<keyword evidence="1" id="KW-0175">Coiled coil</keyword>
<dbReference type="Proteomes" id="UP001642409">
    <property type="component" value="Unassembled WGS sequence"/>
</dbReference>
<dbReference type="Gene3D" id="2.160.20.110">
    <property type="match status" value="1"/>
</dbReference>
<dbReference type="EMBL" id="CAXDID020000241">
    <property type="protein sequence ID" value="CAL6062850.1"/>
    <property type="molecule type" value="Genomic_DNA"/>
</dbReference>
<proteinExistence type="predicted"/>
<protein>
    <submittedName>
        <fullName evidence="2">Uncharacterized protein</fullName>
    </submittedName>
</protein>
<dbReference type="EMBL" id="CATOUU010001058">
    <property type="protein sequence ID" value="CAI9969436.1"/>
    <property type="molecule type" value="Genomic_DNA"/>
</dbReference>
<feature type="coiled-coil region" evidence="1">
    <location>
        <begin position="324"/>
        <end position="358"/>
    </location>
</feature>
<evidence type="ECO:0000256" key="1">
    <source>
        <dbReference type="SAM" id="Coils"/>
    </source>
</evidence>
<evidence type="ECO:0000313" key="4">
    <source>
        <dbReference type="Proteomes" id="UP001642409"/>
    </source>
</evidence>
<gene>
    <name evidence="3" type="ORF">HINF_LOCUS50415</name>
    <name evidence="2" type="ORF">HINF_LOCUS57081</name>
</gene>
<dbReference type="AlphaFoldDB" id="A0AA86R0J2"/>
<name>A0AA86R0J2_9EUKA</name>
<sequence length="1073" mass="116855">MNRQIVMESIVNISVTFQVLIGALLCTICDVEVQQCNLVFIASGQQISGLIIEPKQSIHIQLSYVQYRISSTNSSGLANVIKQPSITFEIIYSKLSGSNLVQSDNNGYIASTIFVNILLNISELYICVDKTQRLGQQSVYISELGSESVQCNMCDKQSIVYGLCSETLKYSEVVNGMYQCVYPFEYVENQCICAYGYLLNETKCINVVESISYMKNQDSNGFVSQLKLLELKVENIEKSFTIIDQSIINSLSDLDSRISVNYSQLDYNLFKNTSTLDNRIKANITSIINDVLSTQITADANLLFNTTVLDWRIFNNASMLQYGINNLTLRLNDFNNSLQQQNQIIQQQKNIIDNLTLQISCTSNYGYSLINGSCVQVTCAIKGQQSINGICQCTLMNQIVQSGQCVCPANTNTVGNACVCSISGQTMINGLCTCQTVGAFVVNESCVCGVNALNISNMCICPTNSTLINNVCTCERITGQQIISGVCQCPSGQSVVSDFCQQTNYIINNTNFECSQEIFVQVFDIRNITNQLNTSSNFNLGYVFSTNTVIQNAFIDISDNIYATTVPPLFQSQNTFTNLKIQLGVQYLNSGSLILSSNLSVSICQMNIVSRPVSQLTVRAGQQFNVLAQSTTTVNITNLLLNLSFAPSSGGITLICNITGILHIFGYQVLGTYISTSAVAMIGIYVSAATVNVNKISFQPSVYNVGNCSSYLFVNALNIRSSLTITDFAVILGNSSNYLLLGSISTSSSNYYQYGGLIALLSSASMIYAQNMIVHSQQTFKTSYVSNSGILVGYAQSNQSQISLENMCLQQNIEGTNVQFNQFGLIGMNSGNSYLFSTSVTFQIKGQVLNNLGFVGYQTSDYVEVTNLITSLNVYSSQAGSIGSIFGGLMANNCSIQRSNVIGGEIISNSNLIGGFVGCTNANTTIQDSTILQTNITGSYSVGGLIGWQNQNVTVMNSTIFHVNITGFTNVGGFIGEQNVNNNITITNSKVSYTNISGYNITGGFLGRCQSSVYIISSKIEFTHYYSTGTVQIIVGQNSGSIIFTNSSSSSNYINNILKINCVNLSVWYDIGC</sequence>
<evidence type="ECO:0000313" key="2">
    <source>
        <dbReference type="EMBL" id="CAI9969436.1"/>
    </source>
</evidence>
<organism evidence="2">
    <name type="scientific">Hexamita inflata</name>
    <dbReference type="NCBI Taxonomy" id="28002"/>
    <lineage>
        <taxon>Eukaryota</taxon>
        <taxon>Metamonada</taxon>
        <taxon>Diplomonadida</taxon>
        <taxon>Hexamitidae</taxon>
        <taxon>Hexamitinae</taxon>
        <taxon>Hexamita</taxon>
    </lineage>
</organism>
<reference evidence="2" key="1">
    <citation type="submission" date="2023-06" db="EMBL/GenBank/DDBJ databases">
        <authorList>
            <person name="Kurt Z."/>
        </authorList>
    </citation>
    <scope>NUCLEOTIDE SEQUENCE</scope>
</reference>
<keyword evidence="4" id="KW-1185">Reference proteome</keyword>
<reference evidence="3 4" key="2">
    <citation type="submission" date="2024-07" db="EMBL/GenBank/DDBJ databases">
        <authorList>
            <person name="Akdeniz Z."/>
        </authorList>
    </citation>
    <scope>NUCLEOTIDE SEQUENCE [LARGE SCALE GENOMIC DNA]</scope>
</reference>
<evidence type="ECO:0000313" key="3">
    <source>
        <dbReference type="EMBL" id="CAL6062850.1"/>
    </source>
</evidence>
<accession>A0AA86R0J2</accession>
<comment type="caution">
    <text evidence="2">The sequence shown here is derived from an EMBL/GenBank/DDBJ whole genome shotgun (WGS) entry which is preliminary data.</text>
</comment>